<dbReference type="PIRSF" id="PIRSF006157">
    <property type="entry name" value="Doxgns_DODA"/>
    <property type="match status" value="1"/>
</dbReference>
<evidence type="ECO:0000256" key="5">
    <source>
        <dbReference type="ARBA" id="ARBA00023002"/>
    </source>
</evidence>
<dbReference type="Pfam" id="PF02900">
    <property type="entry name" value="LigB"/>
    <property type="match status" value="1"/>
</dbReference>
<dbReference type="PANTHER" id="PTHR30096">
    <property type="entry name" value="4,5-DOPA DIOXYGENASE EXTRADIOL-LIKE PROTEIN"/>
    <property type="match status" value="1"/>
</dbReference>
<dbReference type="PANTHER" id="PTHR30096:SF0">
    <property type="entry name" value="4,5-DOPA DIOXYGENASE EXTRADIOL-LIKE PROTEIN"/>
    <property type="match status" value="1"/>
</dbReference>
<dbReference type="EMBL" id="MU001778">
    <property type="protein sequence ID" value="KAF2798711.1"/>
    <property type="molecule type" value="Genomic_DNA"/>
</dbReference>
<reference evidence="7" key="1">
    <citation type="journal article" date="2020" name="Stud. Mycol.">
        <title>101 Dothideomycetes genomes: a test case for predicting lifestyles and emergence of pathogens.</title>
        <authorList>
            <person name="Haridas S."/>
            <person name="Albert R."/>
            <person name="Binder M."/>
            <person name="Bloem J."/>
            <person name="Labutti K."/>
            <person name="Salamov A."/>
            <person name="Andreopoulos B."/>
            <person name="Baker S."/>
            <person name="Barry K."/>
            <person name="Bills G."/>
            <person name="Bluhm B."/>
            <person name="Cannon C."/>
            <person name="Castanera R."/>
            <person name="Culley D."/>
            <person name="Daum C."/>
            <person name="Ezra D."/>
            <person name="Gonzalez J."/>
            <person name="Henrissat B."/>
            <person name="Kuo A."/>
            <person name="Liang C."/>
            <person name="Lipzen A."/>
            <person name="Lutzoni F."/>
            <person name="Magnuson J."/>
            <person name="Mondo S."/>
            <person name="Nolan M."/>
            <person name="Ohm R."/>
            <person name="Pangilinan J."/>
            <person name="Park H.-J."/>
            <person name="Ramirez L."/>
            <person name="Alfaro M."/>
            <person name="Sun H."/>
            <person name="Tritt A."/>
            <person name="Yoshinaga Y."/>
            <person name="Zwiers L.-H."/>
            <person name="Turgeon B."/>
            <person name="Goodwin S."/>
            <person name="Spatafora J."/>
            <person name="Crous P."/>
            <person name="Grigoriev I."/>
        </authorList>
    </citation>
    <scope>NUCLEOTIDE SEQUENCE</scope>
    <source>
        <strain evidence="7">CBS 109.77</strain>
    </source>
</reference>
<comment type="cofactor">
    <cofactor evidence="1">
        <name>Zn(2+)</name>
        <dbReference type="ChEBI" id="CHEBI:29105"/>
    </cofactor>
</comment>
<gene>
    <name evidence="7" type="ORF">K505DRAFT_295988</name>
</gene>
<dbReference type="GO" id="GO:0008198">
    <property type="term" value="F:ferrous iron binding"/>
    <property type="evidence" value="ECO:0007669"/>
    <property type="project" value="InterPro"/>
</dbReference>
<dbReference type="GO" id="GO:0008270">
    <property type="term" value="F:zinc ion binding"/>
    <property type="evidence" value="ECO:0007669"/>
    <property type="project" value="InterPro"/>
</dbReference>
<keyword evidence="5" id="KW-0560">Oxidoreductase</keyword>
<dbReference type="Proteomes" id="UP000799757">
    <property type="component" value="Unassembled WGS sequence"/>
</dbReference>
<keyword evidence="4" id="KW-0862">Zinc</keyword>
<keyword evidence="8" id="KW-1185">Reference proteome</keyword>
<proteinExistence type="inferred from homology"/>
<protein>
    <submittedName>
        <fullName evidence="7">Catalytic LigB subunit of putative aromatic ring-opening dioxygenase</fullName>
    </submittedName>
</protein>
<dbReference type="SUPFAM" id="SSF53213">
    <property type="entry name" value="LigB-like"/>
    <property type="match status" value="1"/>
</dbReference>
<organism evidence="7 8">
    <name type="scientific">Melanomma pulvis-pyrius CBS 109.77</name>
    <dbReference type="NCBI Taxonomy" id="1314802"/>
    <lineage>
        <taxon>Eukaryota</taxon>
        <taxon>Fungi</taxon>
        <taxon>Dikarya</taxon>
        <taxon>Ascomycota</taxon>
        <taxon>Pezizomycotina</taxon>
        <taxon>Dothideomycetes</taxon>
        <taxon>Pleosporomycetidae</taxon>
        <taxon>Pleosporales</taxon>
        <taxon>Melanommataceae</taxon>
        <taxon>Melanomma</taxon>
    </lineage>
</organism>
<evidence type="ECO:0000256" key="3">
    <source>
        <dbReference type="ARBA" id="ARBA00022723"/>
    </source>
</evidence>
<keyword evidence="3" id="KW-0479">Metal-binding</keyword>
<sequence>MTSSKSAPHSKSLFISHGTGPFPLLNGPHEQPFLETLKRNKRVLSGVKAIILFSAHWETDHPCISGAAKPGVYYDYEEMRPQLPPATFEFRYDADGHPELAKEISAELTKQGFQPEIDYQRGFDHAVYVPMTILRPEADIPIVQMSVLKAKTEQEATDRNLALGRAMQRFVNEGYMVIGSGNTYHDFPEIAKAYFSPEPGASVSIKSTAFEEFLAESAAIQDVDARCKVLAKWREAPGSWEAHTVGNAEHFWPFLVAAGAGRDVEGRKIDDSKVVGAPMPIYLW</sequence>
<evidence type="ECO:0000259" key="6">
    <source>
        <dbReference type="Pfam" id="PF02900"/>
    </source>
</evidence>
<accession>A0A6A6XQ95</accession>
<evidence type="ECO:0000313" key="8">
    <source>
        <dbReference type="Proteomes" id="UP000799757"/>
    </source>
</evidence>
<dbReference type="InterPro" id="IPR004183">
    <property type="entry name" value="Xdiol_dOase_suB"/>
</dbReference>
<evidence type="ECO:0000256" key="4">
    <source>
        <dbReference type="ARBA" id="ARBA00022833"/>
    </source>
</evidence>
<comment type="similarity">
    <text evidence="2">Belongs to the DODA-type extradiol aromatic ring-opening dioxygenase family.</text>
</comment>
<evidence type="ECO:0000256" key="1">
    <source>
        <dbReference type="ARBA" id="ARBA00001947"/>
    </source>
</evidence>
<dbReference type="OrthoDB" id="7396853at2759"/>
<evidence type="ECO:0000256" key="2">
    <source>
        <dbReference type="ARBA" id="ARBA00007581"/>
    </source>
</evidence>
<dbReference type="CDD" id="cd07363">
    <property type="entry name" value="45_DOPA_Dioxygenase"/>
    <property type="match status" value="1"/>
</dbReference>
<dbReference type="InterPro" id="IPR014436">
    <property type="entry name" value="Extradiol_dOase_DODA"/>
</dbReference>
<dbReference type="AlphaFoldDB" id="A0A6A6XQ95"/>
<keyword evidence="7" id="KW-0223">Dioxygenase</keyword>
<feature type="domain" description="Extradiol ring-cleavage dioxygenase class III enzyme subunit B" evidence="6">
    <location>
        <begin position="34"/>
        <end position="263"/>
    </location>
</feature>
<dbReference type="Gene3D" id="3.40.830.10">
    <property type="entry name" value="LigB-like"/>
    <property type="match status" value="1"/>
</dbReference>
<dbReference type="GO" id="GO:0016702">
    <property type="term" value="F:oxidoreductase activity, acting on single donors with incorporation of molecular oxygen, incorporation of two atoms of oxygen"/>
    <property type="evidence" value="ECO:0007669"/>
    <property type="project" value="UniProtKB-ARBA"/>
</dbReference>
<evidence type="ECO:0000313" key="7">
    <source>
        <dbReference type="EMBL" id="KAF2798711.1"/>
    </source>
</evidence>
<name>A0A6A6XQ95_9PLEO</name>